<comment type="similarity">
    <text evidence="6">Belongs to the transferase hexapeptide repeat family. LpxA subfamily.</text>
</comment>
<dbReference type="NCBIfam" id="NF003657">
    <property type="entry name" value="PRK05289.1"/>
    <property type="match status" value="1"/>
</dbReference>
<dbReference type="SUPFAM" id="SSF51161">
    <property type="entry name" value="Trimeric LpxA-like enzymes"/>
    <property type="match status" value="1"/>
</dbReference>
<keyword evidence="2 6" id="KW-0441">Lipid A biosynthesis</keyword>
<dbReference type="Pfam" id="PF13720">
    <property type="entry name" value="Acetyltransf_11"/>
    <property type="match status" value="1"/>
</dbReference>
<keyword evidence="5 6" id="KW-0012">Acyltransferase</keyword>
<dbReference type="InterPro" id="IPR001451">
    <property type="entry name" value="Hexapep"/>
</dbReference>
<dbReference type="Gene3D" id="2.160.10.10">
    <property type="entry name" value="Hexapeptide repeat proteins"/>
    <property type="match status" value="1"/>
</dbReference>
<protein>
    <recommendedName>
        <fullName evidence="6">Acyl-[acyl-carrier-protein]--UDP-N-acetylglucosamine O-acyltransferase</fullName>
        <shortName evidence="6">UDP-N-acetylglucosamine acyltransferase</shortName>
        <ecNumber evidence="6">2.3.1.129</ecNumber>
    </recommendedName>
</protein>
<dbReference type="NCBIfam" id="TIGR01852">
    <property type="entry name" value="lipid_A_lpxA"/>
    <property type="match status" value="1"/>
</dbReference>
<dbReference type="PIRSF" id="PIRSF000456">
    <property type="entry name" value="UDP-GlcNAc_acltr"/>
    <property type="match status" value="1"/>
</dbReference>
<proteinExistence type="inferred from homology"/>
<dbReference type="CDD" id="cd03351">
    <property type="entry name" value="LbH_UDP-GlcNAc_AT"/>
    <property type="match status" value="1"/>
</dbReference>
<comment type="subunit">
    <text evidence="6">Homotrimer.</text>
</comment>
<comment type="function">
    <text evidence="6">Involved in the biosynthesis of lipid A, a phosphorylated glycolipid that anchors the lipopolysaccharide to the outer membrane of the cell.</text>
</comment>
<dbReference type="Gene3D" id="1.20.1180.10">
    <property type="entry name" value="Udp N-acetylglucosamine O-acyltransferase, C-terminal domain"/>
    <property type="match status" value="1"/>
</dbReference>
<evidence type="ECO:0000259" key="7">
    <source>
        <dbReference type="Pfam" id="PF13720"/>
    </source>
</evidence>
<accession>A0ABU2ZMR8</accession>
<comment type="catalytic activity">
    <reaction evidence="6">
        <text>a (3R)-hydroxyacyl-[ACP] + UDP-N-acetyl-alpha-D-glucosamine = a UDP-3-O-[(3R)-3-hydroxyacyl]-N-acetyl-alpha-D-glucosamine + holo-[ACP]</text>
        <dbReference type="Rhea" id="RHEA:67812"/>
        <dbReference type="Rhea" id="RHEA-COMP:9685"/>
        <dbReference type="Rhea" id="RHEA-COMP:9945"/>
        <dbReference type="ChEBI" id="CHEBI:57705"/>
        <dbReference type="ChEBI" id="CHEBI:64479"/>
        <dbReference type="ChEBI" id="CHEBI:78827"/>
        <dbReference type="ChEBI" id="CHEBI:173225"/>
        <dbReference type="EC" id="2.3.1.129"/>
    </reaction>
</comment>
<keyword evidence="6" id="KW-0677">Repeat</keyword>
<dbReference type="PANTHER" id="PTHR43480">
    <property type="entry name" value="ACYL-[ACYL-CARRIER-PROTEIN]--UDP-N-ACETYLGLUCOSAMINE O-ACYLTRANSFERASE"/>
    <property type="match status" value="1"/>
</dbReference>
<feature type="domain" description="UDP N-acetylglucosamine O-acyltransferase C-terminal" evidence="7">
    <location>
        <begin position="174"/>
        <end position="254"/>
    </location>
</feature>
<dbReference type="EMBL" id="JAVRHX010000001">
    <property type="protein sequence ID" value="MDT0593706.1"/>
    <property type="molecule type" value="Genomic_DNA"/>
</dbReference>
<keyword evidence="1 6" id="KW-0444">Lipid biosynthesis</keyword>
<dbReference type="Pfam" id="PF00132">
    <property type="entry name" value="Hexapep"/>
    <property type="match status" value="1"/>
</dbReference>
<keyword evidence="3 6" id="KW-0808">Transferase</keyword>
<organism evidence="8 9">
    <name type="scientific">Glaciecola petra</name>
    <dbReference type="NCBI Taxonomy" id="3075602"/>
    <lineage>
        <taxon>Bacteria</taxon>
        <taxon>Pseudomonadati</taxon>
        <taxon>Pseudomonadota</taxon>
        <taxon>Gammaproteobacteria</taxon>
        <taxon>Alteromonadales</taxon>
        <taxon>Alteromonadaceae</taxon>
        <taxon>Glaciecola</taxon>
    </lineage>
</organism>
<evidence type="ECO:0000256" key="6">
    <source>
        <dbReference type="HAMAP-Rule" id="MF_00387"/>
    </source>
</evidence>
<comment type="caution">
    <text evidence="8">The sequence shown here is derived from an EMBL/GenBank/DDBJ whole genome shotgun (WGS) entry which is preliminary data.</text>
</comment>
<sequence length="256" mass="28181">MIHPSSVVSENAVIGNNVHIGPFCYIGDNVEIGDDCKFLSHVVVKGHTKIGNNNEFFQFCSIGEDCQDKKYAGEETFLEIGNDNVFRESCTIHRGTIQDQCLTKIGNRNLCMVNTHLAHDCMVGDDNILANNATVAGHVHIGDFVILGGMTAVHQFCHIGSHAFTGGGAIVLRDIPPYVMFSGMKNVPQGTNSEGLKRRGFSPEQIRNVKNAYKVIYRQGHTLEEATEILEKLSDTQTELRVMVEFLSSANRGIAR</sequence>
<keyword evidence="4 6" id="KW-0443">Lipid metabolism</keyword>
<reference evidence="8 9" key="1">
    <citation type="submission" date="2023-09" db="EMBL/GenBank/DDBJ databases">
        <authorList>
            <person name="Rey-Velasco X."/>
        </authorList>
    </citation>
    <scope>NUCLEOTIDE SEQUENCE [LARGE SCALE GENOMIC DNA]</scope>
    <source>
        <strain evidence="8 9">P117</strain>
    </source>
</reference>
<evidence type="ECO:0000256" key="4">
    <source>
        <dbReference type="ARBA" id="ARBA00023098"/>
    </source>
</evidence>
<gene>
    <name evidence="6 8" type="primary">lpxA</name>
    <name evidence="8" type="ORF">RM552_02465</name>
</gene>
<evidence type="ECO:0000256" key="2">
    <source>
        <dbReference type="ARBA" id="ARBA00022556"/>
    </source>
</evidence>
<dbReference type="Proteomes" id="UP001253545">
    <property type="component" value="Unassembled WGS sequence"/>
</dbReference>
<comment type="subcellular location">
    <subcellularLocation>
        <location evidence="6">Cytoplasm</location>
    </subcellularLocation>
</comment>
<name>A0ABU2ZMR8_9ALTE</name>
<dbReference type="InterPro" id="IPR029098">
    <property type="entry name" value="Acetyltransf_C"/>
</dbReference>
<evidence type="ECO:0000256" key="5">
    <source>
        <dbReference type="ARBA" id="ARBA00023315"/>
    </source>
</evidence>
<dbReference type="InterPro" id="IPR037157">
    <property type="entry name" value="Acetyltransf_C_sf"/>
</dbReference>
<keyword evidence="9" id="KW-1185">Reference proteome</keyword>
<dbReference type="RefSeq" id="WP_311367210.1">
    <property type="nucleotide sequence ID" value="NZ_JAVRHX010000001.1"/>
</dbReference>
<dbReference type="GO" id="GO:0008780">
    <property type="term" value="F:acyl-[acyl-carrier-protein]-UDP-N-acetylglucosamine O-acyltransferase activity"/>
    <property type="evidence" value="ECO:0007669"/>
    <property type="project" value="UniProtKB-EC"/>
</dbReference>
<evidence type="ECO:0000256" key="3">
    <source>
        <dbReference type="ARBA" id="ARBA00022679"/>
    </source>
</evidence>
<comment type="pathway">
    <text evidence="6">Glycolipid biosynthesis; lipid IV(A) biosynthesis; lipid IV(A) from (3R)-3-hydroxytetradecanoyl-[acyl-carrier-protein] and UDP-N-acetyl-alpha-D-glucosamine: step 1/6.</text>
</comment>
<evidence type="ECO:0000313" key="9">
    <source>
        <dbReference type="Proteomes" id="UP001253545"/>
    </source>
</evidence>
<dbReference type="InterPro" id="IPR011004">
    <property type="entry name" value="Trimer_LpxA-like_sf"/>
</dbReference>
<keyword evidence="6" id="KW-0963">Cytoplasm</keyword>
<dbReference type="PANTHER" id="PTHR43480:SF1">
    <property type="entry name" value="ACYL-[ACYL-CARRIER-PROTEIN]--UDP-N-ACETYLGLUCOSAMINE O-ACYLTRANSFERASE, MITOCHONDRIAL-RELATED"/>
    <property type="match status" value="1"/>
</dbReference>
<evidence type="ECO:0000256" key="1">
    <source>
        <dbReference type="ARBA" id="ARBA00022516"/>
    </source>
</evidence>
<dbReference type="HAMAP" id="MF_00387">
    <property type="entry name" value="LpxA"/>
    <property type="match status" value="1"/>
</dbReference>
<evidence type="ECO:0000313" key="8">
    <source>
        <dbReference type="EMBL" id="MDT0593706.1"/>
    </source>
</evidence>
<dbReference type="InterPro" id="IPR010137">
    <property type="entry name" value="Lipid_A_LpxA"/>
</dbReference>
<dbReference type="EC" id="2.3.1.129" evidence="6"/>